<accession>A0A2T7EJ98</accession>
<feature type="domain" description="Srp40 C-terminal" evidence="2">
    <location>
        <begin position="431"/>
        <end position="503"/>
    </location>
</feature>
<organism evidence="3 4">
    <name type="scientific">Panicum hallii var. hallii</name>
    <dbReference type="NCBI Taxonomy" id="1504633"/>
    <lineage>
        <taxon>Eukaryota</taxon>
        <taxon>Viridiplantae</taxon>
        <taxon>Streptophyta</taxon>
        <taxon>Embryophyta</taxon>
        <taxon>Tracheophyta</taxon>
        <taxon>Spermatophyta</taxon>
        <taxon>Magnoliopsida</taxon>
        <taxon>Liliopsida</taxon>
        <taxon>Poales</taxon>
        <taxon>Poaceae</taxon>
        <taxon>PACMAD clade</taxon>
        <taxon>Panicoideae</taxon>
        <taxon>Panicodae</taxon>
        <taxon>Paniceae</taxon>
        <taxon>Panicinae</taxon>
        <taxon>Panicum</taxon>
        <taxon>Panicum sect. Panicum</taxon>
    </lineage>
</organism>
<feature type="compositionally biased region" description="Basic and acidic residues" evidence="1">
    <location>
        <begin position="303"/>
        <end position="314"/>
    </location>
</feature>
<gene>
    <name evidence="3" type="ORF">GQ55_3G471600</name>
</gene>
<feature type="compositionally biased region" description="Basic and acidic residues" evidence="1">
    <location>
        <begin position="160"/>
        <end position="171"/>
    </location>
</feature>
<dbReference type="PANTHER" id="PTHR23216:SF1">
    <property type="entry name" value="NUCLEOLAR AND COILED-BODY PHOSPHOPROTEIN 1"/>
    <property type="match status" value="1"/>
</dbReference>
<feature type="compositionally biased region" description="Basic residues" evidence="1">
    <location>
        <begin position="34"/>
        <end position="43"/>
    </location>
</feature>
<reference evidence="3 4" key="1">
    <citation type="submission" date="2018-04" db="EMBL/GenBank/DDBJ databases">
        <title>WGS assembly of Panicum hallii var. hallii HAL2.</title>
        <authorList>
            <person name="Lovell J."/>
            <person name="Jenkins J."/>
            <person name="Lowry D."/>
            <person name="Mamidi S."/>
            <person name="Sreedasyam A."/>
            <person name="Weng X."/>
            <person name="Barry K."/>
            <person name="Bonette J."/>
            <person name="Campitelli B."/>
            <person name="Daum C."/>
            <person name="Gordon S."/>
            <person name="Gould B."/>
            <person name="Lipzen A."/>
            <person name="MacQueen A."/>
            <person name="Palacio-Mejia J."/>
            <person name="Plott C."/>
            <person name="Shakirov E."/>
            <person name="Shu S."/>
            <person name="Yoshinaga Y."/>
            <person name="Zane M."/>
            <person name="Rokhsar D."/>
            <person name="Grimwood J."/>
            <person name="Schmutz J."/>
            <person name="Juenger T."/>
        </authorList>
    </citation>
    <scope>NUCLEOTIDE SEQUENCE [LARGE SCALE GENOMIC DNA]</scope>
    <source>
        <strain evidence="4">cv. HAL2</strain>
    </source>
</reference>
<proteinExistence type="predicted"/>
<sequence>MLFVPRQVALAAASSSQPRAAAAAAMAKEEGKKEKKSKSKSKAAAKETAAAAPDGRAAVVASVAAFLEAGGFPRTLAALQSEADLEAGAWRASPVNLEELVAKFLDSSNPTPVAVSVGSDEQGKTNNDVAEDGGKKKKKKTDAEAGESENKASEPSAQEKPSEDAGGEAKEKKQKKKKKDDSSAANAGCDEATEAVKNDDQKKPDGKKKKSKKHDKDDDVEARLEKAELAIKNKFEAAEKLNGDGDKSKEEELKSQNDDAGKNNGAVEKKRKKKKDKSATETSEKTDAGAVPADSDAANGKTDAVETVKDDSEKKAKKKRKKSDPEENLQMEGKDVAGKDSAPKPEDENKSGMEIEEGDNEKLSNENAVTGKKRKLEEVNGSNPPATAKEDNTANQSLTNGFAEDKTNQDSNIKPSKRQKHSSEPKTVNAFQRVKLEDVKFADDRLQDNSYWAKGGAETGYGAKAQEVLGQVRGRGFRHEKTKKKRGTYRGGQIDLQTHSIKFDNSDDE</sequence>
<dbReference type="InterPro" id="IPR007718">
    <property type="entry name" value="Srp40_C"/>
</dbReference>
<feature type="compositionally biased region" description="Basic and acidic residues" evidence="1">
    <location>
        <begin position="194"/>
        <end position="204"/>
    </location>
</feature>
<evidence type="ECO:0000313" key="3">
    <source>
        <dbReference type="EMBL" id="PUZ67901.1"/>
    </source>
</evidence>
<evidence type="ECO:0000256" key="1">
    <source>
        <dbReference type="SAM" id="MobiDB-lite"/>
    </source>
</evidence>
<dbReference type="AlphaFoldDB" id="A0A2T7EJ98"/>
<dbReference type="Gramene" id="PUZ67901">
    <property type="protein sequence ID" value="PUZ67901"/>
    <property type="gene ID" value="GQ55_3G471600"/>
</dbReference>
<dbReference type="Pfam" id="PF05022">
    <property type="entry name" value="SRP40_C"/>
    <property type="match status" value="1"/>
</dbReference>
<feature type="compositionally biased region" description="Low complexity" evidence="1">
    <location>
        <begin position="46"/>
        <end position="55"/>
    </location>
</feature>
<dbReference type="OrthoDB" id="5599646at2759"/>
<evidence type="ECO:0000259" key="2">
    <source>
        <dbReference type="Pfam" id="PF05022"/>
    </source>
</evidence>
<dbReference type="PANTHER" id="PTHR23216">
    <property type="entry name" value="NUCLEOLAR AND COILED-BODY PHOSPHOPROTEIN 1"/>
    <property type="match status" value="1"/>
</dbReference>
<dbReference type="EMBL" id="CM009751">
    <property type="protein sequence ID" value="PUZ67901.1"/>
    <property type="molecule type" value="Genomic_DNA"/>
</dbReference>
<dbReference type="STRING" id="1504633.A0A2T7EJ98"/>
<keyword evidence="4" id="KW-1185">Reference proteome</keyword>
<dbReference type="InterPro" id="IPR039191">
    <property type="entry name" value="Nopp140-like"/>
</dbReference>
<feature type="region of interest" description="Disordered" evidence="1">
    <location>
        <begin position="474"/>
        <end position="509"/>
    </location>
</feature>
<feature type="region of interest" description="Disordered" evidence="1">
    <location>
        <begin position="105"/>
        <end position="431"/>
    </location>
</feature>
<feature type="compositionally biased region" description="Basic residues" evidence="1">
    <location>
        <begin position="475"/>
        <end position="488"/>
    </location>
</feature>
<dbReference type="Proteomes" id="UP000244336">
    <property type="component" value="Chromosome 3"/>
</dbReference>
<feature type="compositionally biased region" description="Basic and acidic residues" evidence="1">
    <location>
        <begin position="214"/>
        <end position="261"/>
    </location>
</feature>
<evidence type="ECO:0000313" key="4">
    <source>
        <dbReference type="Proteomes" id="UP000244336"/>
    </source>
</evidence>
<name>A0A2T7EJ98_9POAL</name>
<feature type="compositionally biased region" description="Basic and acidic residues" evidence="1">
    <location>
        <begin position="277"/>
        <end position="287"/>
    </location>
</feature>
<feature type="compositionally biased region" description="Basic and acidic residues" evidence="1">
    <location>
        <begin position="332"/>
        <end position="353"/>
    </location>
</feature>
<protein>
    <recommendedName>
        <fullName evidence="2">Srp40 C-terminal domain-containing protein</fullName>
    </recommendedName>
</protein>
<feature type="region of interest" description="Disordered" evidence="1">
    <location>
        <begin position="23"/>
        <end position="55"/>
    </location>
</feature>
<dbReference type="GO" id="GO:0005730">
    <property type="term" value="C:nucleolus"/>
    <property type="evidence" value="ECO:0007669"/>
    <property type="project" value="InterPro"/>
</dbReference>